<feature type="transmembrane region" description="Helical" evidence="7">
    <location>
        <begin position="41"/>
        <end position="61"/>
    </location>
</feature>
<feature type="transmembrane region" description="Helical" evidence="7">
    <location>
        <begin position="73"/>
        <end position="96"/>
    </location>
</feature>
<feature type="transmembrane region" description="Helical" evidence="7">
    <location>
        <begin position="102"/>
        <end position="123"/>
    </location>
</feature>
<evidence type="ECO:0000256" key="4">
    <source>
        <dbReference type="ARBA" id="ARBA00022692"/>
    </source>
</evidence>
<dbReference type="Pfam" id="PF01891">
    <property type="entry name" value="CbiM"/>
    <property type="match status" value="1"/>
</dbReference>
<accession>A0A0E3X232</accession>
<dbReference type="GeneID" id="24894362"/>
<gene>
    <name evidence="8" type="ORF">MCMEM_1792</name>
</gene>
<comment type="subcellular location">
    <subcellularLocation>
        <location evidence="1">Cell membrane</location>
        <topology evidence="1">Multi-pass membrane protein</topology>
    </subcellularLocation>
</comment>
<feature type="transmembrane region" description="Helical" evidence="7">
    <location>
        <begin position="169"/>
        <end position="193"/>
    </location>
</feature>
<dbReference type="NCBIfam" id="NF004905">
    <property type="entry name" value="PRK06265.1-5"/>
    <property type="match status" value="1"/>
</dbReference>
<dbReference type="InterPro" id="IPR002751">
    <property type="entry name" value="CbiM/NikMN"/>
</dbReference>
<dbReference type="RefSeq" id="WP_048205886.1">
    <property type="nucleotide sequence ID" value="NZ_CP009518.1"/>
</dbReference>
<keyword evidence="9" id="KW-1185">Reference proteome</keyword>
<dbReference type="STRING" id="1434104.MCMEM_1792"/>
<sequence length="206" mass="21574">MHISDGVLSPAVIAAGWAITILLLLATLWWSKKDSDISEDIPKISVMTGAFFVASLIHVSIGPTSIHLVLNGLLGVVLGTLAYPAIFIGLVLQALLFQHGGITSIGINVINMGIPALIVYWIFKKGYSAGISPSILGAISGSMAALLSAVMLAIVLISTGEEFTEVAYAAAAANVPIMIIEGILTGSVVTFLLKVRPELLPIKKEK</sequence>
<keyword evidence="3" id="KW-1003">Cell membrane</keyword>
<dbReference type="AlphaFoldDB" id="A0A0E3X232"/>
<keyword evidence="2" id="KW-0813">Transport</keyword>
<evidence type="ECO:0000256" key="6">
    <source>
        <dbReference type="ARBA" id="ARBA00023136"/>
    </source>
</evidence>
<dbReference type="GO" id="GO:0000041">
    <property type="term" value="P:transition metal ion transport"/>
    <property type="evidence" value="ECO:0007669"/>
    <property type="project" value="InterPro"/>
</dbReference>
<feature type="transmembrane region" description="Helical" evidence="7">
    <location>
        <begin position="7"/>
        <end position="29"/>
    </location>
</feature>
<feature type="transmembrane region" description="Helical" evidence="7">
    <location>
        <begin position="135"/>
        <end position="157"/>
    </location>
</feature>
<dbReference type="KEGG" id="mmet:MCMEM_1792"/>
<dbReference type="Proteomes" id="UP000033048">
    <property type="component" value="Chromosome"/>
</dbReference>
<dbReference type="EMBL" id="CP009518">
    <property type="protein sequence ID" value="AKB85845.1"/>
    <property type="molecule type" value="Genomic_DNA"/>
</dbReference>
<protein>
    <submittedName>
        <fullName evidence="8">Substrate-specific component NikM of nickel ECF transporter</fullName>
    </submittedName>
</protein>
<dbReference type="OrthoDB" id="71235at2157"/>
<reference evidence="8 9" key="1">
    <citation type="submission" date="2014-07" db="EMBL/GenBank/DDBJ databases">
        <title>Methanogenic archaea and the global carbon cycle.</title>
        <authorList>
            <person name="Henriksen J.R."/>
            <person name="Luke J."/>
            <person name="Reinhart S."/>
            <person name="Benedict M.N."/>
            <person name="Youngblut N.D."/>
            <person name="Metcalf M.E."/>
            <person name="Whitaker R.J."/>
            <person name="Metcalf W.W."/>
        </authorList>
    </citation>
    <scope>NUCLEOTIDE SEQUENCE [LARGE SCALE GENOMIC DNA]</scope>
    <source>
        <strain evidence="8 9">MM1</strain>
    </source>
</reference>
<organism evidence="8 9">
    <name type="scientific">Methanococcoides methylutens MM1</name>
    <dbReference type="NCBI Taxonomy" id="1434104"/>
    <lineage>
        <taxon>Archaea</taxon>
        <taxon>Methanobacteriati</taxon>
        <taxon>Methanobacteriota</taxon>
        <taxon>Stenosarchaea group</taxon>
        <taxon>Methanomicrobia</taxon>
        <taxon>Methanosarcinales</taxon>
        <taxon>Methanosarcinaceae</taxon>
        <taxon>Methanococcoides</taxon>
    </lineage>
</organism>
<keyword evidence="6 7" id="KW-0472">Membrane</keyword>
<dbReference type="PANTHER" id="PTHR34229:SF1">
    <property type="entry name" value="METAL TRANSPORT PROTEIN HI_1621-RELATED"/>
    <property type="match status" value="1"/>
</dbReference>
<evidence type="ECO:0000256" key="3">
    <source>
        <dbReference type="ARBA" id="ARBA00022475"/>
    </source>
</evidence>
<dbReference type="PATRIC" id="fig|1434104.5.peg.1944"/>
<evidence type="ECO:0000256" key="5">
    <source>
        <dbReference type="ARBA" id="ARBA00022989"/>
    </source>
</evidence>
<keyword evidence="4 7" id="KW-0812">Transmembrane</keyword>
<name>A0A0E3X232_METMT</name>
<evidence type="ECO:0000313" key="8">
    <source>
        <dbReference type="EMBL" id="AKB85845.1"/>
    </source>
</evidence>
<evidence type="ECO:0000256" key="1">
    <source>
        <dbReference type="ARBA" id="ARBA00004651"/>
    </source>
</evidence>
<evidence type="ECO:0000256" key="7">
    <source>
        <dbReference type="SAM" id="Phobius"/>
    </source>
</evidence>
<dbReference type="Gene3D" id="1.10.1760.20">
    <property type="match status" value="1"/>
</dbReference>
<keyword evidence="5 7" id="KW-1133">Transmembrane helix</keyword>
<dbReference type="HOGENOM" id="CLU_052508_1_0_2"/>
<dbReference type="PANTHER" id="PTHR34229">
    <property type="entry name" value="METAL TRANSPORT PROTEIN HI_1621-RELATED"/>
    <property type="match status" value="1"/>
</dbReference>
<evidence type="ECO:0000256" key="2">
    <source>
        <dbReference type="ARBA" id="ARBA00022448"/>
    </source>
</evidence>
<proteinExistence type="predicted"/>
<evidence type="ECO:0000313" key="9">
    <source>
        <dbReference type="Proteomes" id="UP000033048"/>
    </source>
</evidence>
<dbReference type="GO" id="GO:0005886">
    <property type="term" value="C:plasma membrane"/>
    <property type="evidence" value="ECO:0007669"/>
    <property type="project" value="UniProtKB-SubCell"/>
</dbReference>